<dbReference type="PANTHER" id="PTHR32046">
    <property type="entry name" value="G DOMAIN-CONTAINING PROTEIN"/>
    <property type="match status" value="1"/>
</dbReference>
<reference evidence="3" key="1">
    <citation type="submission" date="2020-11" db="EMBL/GenBank/DDBJ databases">
        <authorList>
            <consortium name="DOE Joint Genome Institute"/>
            <person name="Ahrendt S."/>
            <person name="Riley R."/>
            <person name="Andreopoulos W."/>
            <person name="Labutti K."/>
            <person name="Pangilinan J."/>
            <person name="Ruiz-Duenas F.J."/>
            <person name="Barrasa J.M."/>
            <person name="Sanchez-Garcia M."/>
            <person name="Camarero S."/>
            <person name="Miyauchi S."/>
            <person name="Serrano A."/>
            <person name="Linde D."/>
            <person name="Babiker R."/>
            <person name="Drula E."/>
            <person name="Ayuso-Fernandez I."/>
            <person name="Pacheco R."/>
            <person name="Padilla G."/>
            <person name="Ferreira P."/>
            <person name="Barriuso J."/>
            <person name="Kellner H."/>
            <person name="Castanera R."/>
            <person name="Alfaro M."/>
            <person name="Ramirez L."/>
            <person name="Pisabarro A.G."/>
            <person name="Kuo A."/>
            <person name="Tritt A."/>
            <person name="Lipzen A."/>
            <person name="He G."/>
            <person name="Yan M."/>
            <person name="Ng V."/>
            <person name="Cullen D."/>
            <person name="Martin F."/>
            <person name="Rosso M.-N."/>
            <person name="Henrissat B."/>
            <person name="Hibbett D."/>
            <person name="Martinez A.T."/>
            <person name="Grigoriev I.V."/>
        </authorList>
    </citation>
    <scope>NUCLEOTIDE SEQUENCE</scope>
    <source>
        <strain evidence="3">CBS 247.69</strain>
    </source>
</reference>
<evidence type="ECO:0000256" key="1">
    <source>
        <dbReference type="ARBA" id="ARBA00022741"/>
    </source>
</evidence>
<comment type="caution">
    <text evidence="3">The sequence shown here is derived from an EMBL/GenBank/DDBJ whole genome shotgun (WGS) entry which is preliminary data.</text>
</comment>
<evidence type="ECO:0000313" key="3">
    <source>
        <dbReference type="EMBL" id="KAF9459251.1"/>
    </source>
</evidence>
<proteinExistence type="predicted"/>
<dbReference type="SUPFAM" id="SSF52540">
    <property type="entry name" value="P-loop containing nucleoside triphosphate hydrolases"/>
    <property type="match status" value="1"/>
</dbReference>
<keyword evidence="1" id="KW-0547">Nucleotide-binding</keyword>
<dbReference type="InterPro" id="IPR003593">
    <property type="entry name" value="AAA+_ATPase"/>
</dbReference>
<dbReference type="InterPro" id="IPR006703">
    <property type="entry name" value="G_AIG1"/>
</dbReference>
<protein>
    <recommendedName>
        <fullName evidence="2">AAA+ ATPase domain-containing protein</fullName>
    </recommendedName>
</protein>
<dbReference type="InterPro" id="IPR025662">
    <property type="entry name" value="Sigma_54_int_dom_ATP-bd_1"/>
</dbReference>
<dbReference type="GO" id="GO:0005525">
    <property type="term" value="F:GTP binding"/>
    <property type="evidence" value="ECO:0007669"/>
    <property type="project" value="InterPro"/>
</dbReference>
<dbReference type="OrthoDB" id="2611327at2759"/>
<evidence type="ECO:0000259" key="2">
    <source>
        <dbReference type="SMART" id="SM00382"/>
    </source>
</evidence>
<dbReference type="PANTHER" id="PTHR32046:SF11">
    <property type="entry name" value="IMMUNE-ASSOCIATED NUCLEOTIDE-BINDING PROTEIN 10-LIKE"/>
    <property type="match status" value="1"/>
</dbReference>
<dbReference type="AlphaFoldDB" id="A0A9P5Y0S9"/>
<dbReference type="Pfam" id="PF04548">
    <property type="entry name" value="AIG1"/>
    <property type="match status" value="1"/>
</dbReference>
<keyword evidence="4" id="KW-1185">Reference proteome</keyword>
<dbReference type="Gene3D" id="3.40.50.300">
    <property type="entry name" value="P-loop containing nucleotide triphosphate hydrolases"/>
    <property type="match status" value="1"/>
</dbReference>
<gene>
    <name evidence="3" type="ORF">BDZ94DRAFT_1051622</name>
</gene>
<dbReference type="EMBL" id="MU150320">
    <property type="protein sequence ID" value="KAF9459251.1"/>
    <property type="molecule type" value="Genomic_DNA"/>
</dbReference>
<accession>A0A9P5Y0S9</accession>
<dbReference type="SMART" id="SM00382">
    <property type="entry name" value="AAA"/>
    <property type="match status" value="1"/>
</dbReference>
<dbReference type="Proteomes" id="UP000807353">
    <property type="component" value="Unassembled WGS sequence"/>
</dbReference>
<dbReference type="InterPro" id="IPR027417">
    <property type="entry name" value="P-loop_NTPase"/>
</dbReference>
<sequence>MSSNSSTHPGATFGKLEGTESLSTIEELGKGIINTRRADFTILIVGETGTGKTTFLSLLANILKGNSPRTYATFNKAANEAGGSEKHSQTNETLLYSFESKNGVKLRIIDTPGLADTRGIEQDERHKANIVNTIKSSTVAVDAVLILANGTAPRLGAATDYALSTLTSILPVTLAKNIGFLFTNTSSPLNWNFDEDSLPEFFSNSPSFFLNNPVAMQAKYLEEKKRAEENKKVNQRRLNTFKSLVEEGHRKASGEVAKILSWLDTLLPRPIIDIVLFHNQLQTIEMRVSDILMTMQEMETVRHKLRDVEKIVEDLDSIIKQPENCQSAITHRVYRQVETANHNTLCTQPGCYSNCDEDCTLSFSFDSRDLLACWIFSGSNTPRSVPKCHPLNNWLFSTNVRGSLACVKCGHSNADHRHYNSRWELCEDTEYIIDPAAKSKYDNAIFQKDQLEYSLEELRHFNKEMEKLLAGDMLDTKQLLENYNKLSLSGSFAYPVQKSISLLELNLETMRGNGTEAQNIKSVEKALCRMQEKFAVVEKAQRQSVRTEFQGEVC</sequence>
<dbReference type="PROSITE" id="PS00675">
    <property type="entry name" value="SIGMA54_INTERACT_1"/>
    <property type="match status" value="1"/>
</dbReference>
<evidence type="ECO:0000313" key="4">
    <source>
        <dbReference type="Proteomes" id="UP000807353"/>
    </source>
</evidence>
<feature type="domain" description="AAA+ ATPase" evidence="2">
    <location>
        <begin position="38"/>
        <end position="173"/>
    </location>
</feature>
<name>A0A9P5Y0S9_9AGAR</name>
<organism evidence="3 4">
    <name type="scientific">Collybia nuda</name>
    <dbReference type="NCBI Taxonomy" id="64659"/>
    <lineage>
        <taxon>Eukaryota</taxon>
        <taxon>Fungi</taxon>
        <taxon>Dikarya</taxon>
        <taxon>Basidiomycota</taxon>
        <taxon>Agaricomycotina</taxon>
        <taxon>Agaricomycetes</taxon>
        <taxon>Agaricomycetidae</taxon>
        <taxon>Agaricales</taxon>
        <taxon>Tricholomatineae</taxon>
        <taxon>Clitocybaceae</taxon>
        <taxon>Collybia</taxon>
    </lineage>
</organism>